<evidence type="ECO:0000313" key="2">
    <source>
        <dbReference type="RefSeq" id="XP_027203644.1"/>
    </source>
</evidence>
<dbReference type="RefSeq" id="XP_027203644.1">
    <property type="nucleotide sequence ID" value="XM_027347843.1"/>
</dbReference>
<dbReference type="KEGG" id="dpte:113797467"/>
<accession>A0A6P6YFS5</accession>
<name>A0A6P6YFS5_DERPT</name>
<evidence type="ECO:0000313" key="1">
    <source>
        <dbReference type="Proteomes" id="UP000515146"/>
    </source>
</evidence>
<dbReference type="InParanoid" id="A0A6P6YFS5"/>
<protein>
    <submittedName>
        <fullName evidence="2">Heterogeneous nuclear ribonucleoprotein A3-like isoform X1</fullName>
    </submittedName>
</protein>
<organism evidence="1 2">
    <name type="scientific">Dermatophagoides pteronyssinus</name>
    <name type="common">European house dust mite</name>
    <dbReference type="NCBI Taxonomy" id="6956"/>
    <lineage>
        <taxon>Eukaryota</taxon>
        <taxon>Metazoa</taxon>
        <taxon>Ecdysozoa</taxon>
        <taxon>Arthropoda</taxon>
        <taxon>Chelicerata</taxon>
        <taxon>Arachnida</taxon>
        <taxon>Acari</taxon>
        <taxon>Acariformes</taxon>
        <taxon>Sarcoptiformes</taxon>
        <taxon>Astigmata</taxon>
        <taxon>Psoroptidia</taxon>
        <taxon>Analgoidea</taxon>
        <taxon>Pyroglyphidae</taxon>
        <taxon>Dermatophagoidinae</taxon>
        <taxon>Dermatophagoides</taxon>
    </lineage>
</organism>
<dbReference type="Proteomes" id="UP000515146">
    <property type="component" value="Unplaced"/>
</dbReference>
<reference evidence="2" key="1">
    <citation type="submission" date="2025-08" db="UniProtKB">
        <authorList>
            <consortium name="RefSeq"/>
        </authorList>
    </citation>
    <scope>IDENTIFICATION</scope>
    <source>
        <strain evidence="2">Airmid</strain>
    </source>
</reference>
<dbReference type="AlphaFoldDB" id="A0A6P6YFS5"/>
<sequence length="148" mass="16174">MTKTTSNQKKMHISIVTLILTIFLTIQQFHSVHLSILLPLLKPLLYGRSCAPYPHRGIIRGGGGGFAGGLAAGYRQNQFNTNNFRRRKLFHHEIDLDQHHGSAMNKFGAGGFGGVGVGGLGGGVHDGYDRGGEFGGSMYDQDYNDYYD</sequence>
<gene>
    <name evidence="2" type="primary">LOC113797467</name>
</gene>
<keyword evidence="1" id="KW-1185">Reference proteome</keyword>
<proteinExistence type="predicted"/>